<feature type="compositionally biased region" description="Basic and acidic residues" evidence="1">
    <location>
        <begin position="323"/>
        <end position="334"/>
    </location>
</feature>
<dbReference type="Gene3D" id="3.30.70.270">
    <property type="match status" value="1"/>
</dbReference>
<gene>
    <name evidence="4" type="ORF">Tci_009432</name>
</gene>
<dbReference type="Pfam" id="PF00078">
    <property type="entry name" value="RVT_1"/>
    <property type="match status" value="1"/>
</dbReference>
<keyword evidence="4" id="KW-0808">Transferase</keyword>
<proteinExistence type="predicted"/>
<evidence type="ECO:0000313" key="4">
    <source>
        <dbReference type="EMBL" id="GEU37454.1"/>
    </source>
</evidence>
<dbReference type="SUPFAM" id="SSF53098">
    <property type="entry name" value="Ribonuclease H-like"/>
    <property type="match status" value="2"/>
</dbReference>
<feature type="compositionally biased region" description="Polar residues" evidence="1">
    <location>
        <begin position="313"/>
        <end position="322"/>
    </location>
</feature>
<dbReference type="InterPro" id="IPR036397">
    <property type="entry name" value="RNaseH_sf"/>
</dbReference>
<dbReference type="Gene3D" id="3.30.420.10">
    <property type="entry name" value="Ribonuclease H-like superfamily/Ribonuclease H"/>
    <property type="match status" value="2"/>
</dbReference>
<accession>A0A6L2JP86</accession>
<feature type="domain" description="Retrotransposon gag" evidence="3">
    <location>
        <begin position="446"/>
        <end position="535"/>
    </location>
</feature>
<dbReference type="PANTHER" id="PTHR37984:SF5">
    <property type="entry name" value="PROTEIN NYNRIN-LIKE"/>
    <property type="match status" value="1"/>
</dbReference>
<keyword evidence="4" id="KW-0695">RNA-directed DNA polymerase</keyword>
<dbReference type="InterPro" id="IPR050951">
    <property type="entry name" value="Retrovirus_Pol_polyprotein"/>
</dbReference>
<dbReference type="Gene3D" id="3.10.10.10">
    <property type="entry name" value="HIV Type 1 Reverse Transcriptase, subunit A, domain 1"/>
    <property type="match status" value="2"/>
</dbReference>
<name>A0A6L2JP86_TANCI</name>
<feature type="domain" description="Reverse transcriptase" evidence="2">
    <location>
        <begin position="911"/>
        <end position="1002"/>
    </location>
</feature>
<dbReference type="EMBL" id="BKCJ010000931">
    <property type="protein sequence ID" value="GEU37454.1"/>
    <property type="molecule type" value="Genomic_DNA"/>
</dbReference>
<keyword evidence="4" id="KW-0548">Nucleotidyltransferase</keyword>
<dbReference type="InterPro" id="IPR043502">
    <property type="entry name" value="DNA/RNA_pol_sf"/>
</dbReference>
<dbReference type="GO" id="GO:0003964">
    <property type="term" value="F:RNA-directed DNA polymerase activity"/>
    <property type="evidence" value="ECO:0007669"/>
    <property type="project" value="UniProtKB-KW"/>
</dbReference>
<evidence type="ECO:0000256" key="1">
    <source>
        <dbReference type="SAM" id="MobiDB-lite"/>
    </source>
</evidence>
<protein>
    <submittedName>
        <fullName evidence="4">Reverse transcriptase domain-containing protein</fullName>
    </submittedName>
</protein>
<dbReference type="Pfam" id="PF03732">
    <property type="entry name" value="Retrotrans_gag"/>
    <property type="match status" value="1"/>
</dbReference>
<dbReference type="CDD" id="cd01647">
    <property type="entry name" value="RT_LTR"/>
    <property type="match status" value="1"/>
</dbReference>
<feature type="compositionally biased region" description="Basic and acidic residues" evidence="1">
    <location>
        <begin position="253"/>
        <end position="270"/>
    </location>
</feature>
<dbReference type="GO" id="GO:0003676">
    <property type="term" value="F:nucleic acid binding"/>
    <property type="evidence" value="ECO:0007669"/>
    <property type="project" value="InterPro"/>
</dbReference>
<dbReference type="InterPro" id="IPR005162">
    <property type="entry name" value="Retrotrans_gag_dom"/>
</dbReference>
<feature type="compositionally biased region" description="Basic and acidic residues" evidence="1">
    <location>
        <begin position="365"/>
        <end position="376"/>
    </location>
</feature>
<evidence type="ECO:0000259" key="2">
    <source>
        <dbReference type="Pfam" id="PF00078"/>
    </source>
</evidence>
<dbReference type="InterPro" id="IPR043128">
    <property type="entry name" value="Rev_trsase/Diguanyl_cyclase"/>
</dbReference>
<dbReference type="PANTHER" id="PTHR37984">
    <property type="entry name" value="PROTEIN CBG26694"/>
    <property type="match status" value="1"/>
</dbReference>
<dbReference type="SUPFAM" id="SSF56672">
    <property type="entry name" value="DNA/RNA polymerases"/>
    <property type="match status" value="1"/>
</dbReference>
<organism evidence="4">
    <name type="scientific">Tanacetum cinerariifolium</name>
    <name type="common">Dalmatian daisy</name>
    <name type="synonym">Chrysanthemum cinerariifolium</name>
    <dbReference type="NCBI Taxonomy" id="118510"/>
    <lineage>
        <taxon>Eukaryota</taxon>
        <taxon>Viridiplantae</taxon>
        <taxon>Streptophyta</taxon>
        <taxon>Embryophyta</taxon>
        <taxon>Tracheophyta</taxon>
        <taxon>Spermatophyta</taxon>
        <taxon>Magnoliopsida</taxon>
        <taxon>eudicotyledons</taxon>
        <taxon>Gunneridae</taxon>
        <taxon>Pentapetalae</taxon>
        <taxon>asterids</taxon>
        <taxon>campanulids</taxon>
        <taxon>Asterales</taxon>
        <taxon>Asteraceae</taxon>
        <taxon>Asteroideae</taxon>
        <taxon>Anthemideae</taxon>
        <taxon>Anthemidinae</taxon>
        <taxon>Tanacetum</taxon>
    </lineage>
</organism>
<dbReference type="InterPro" id="IPR012337">
    <property type="entry name" value="RNaseH-like_sf"/>
</dbReference>
<dbReference type="InterPro" id="IPR000477">
    <property type="entry name" value="RT_dom"/>
</dbReference>
<feature type="compositionally biased region" description="Basic and acidic residues" evidence="1">
    <location>
        <begin position="278"/>
        <end position="287"/>
    </location>
</feature>
<evidence type="ECO:0000259" key="3">
    <source>
        <dbReference type="Pfam" id="PF03732"/>
    </source>
</evidence>
<feature type="region of interest" description="Disordered" evidence="1">
    <location>
        <begin position="253"/>
        <end position="287"/>
    </location>
</feature>
<sequence>MKNIEVASKLSHGGLEFSFRRNPRGGMEQAQFERLKEMVEDVTLSNSNDRWSWSLVGSGDFLVSSVRKLIDNAILPKGISKTRWIKEAPGETETCLRRHMLYSLVVYLESAQLKDIWSRRSFNGECLWRSGLSFFLMDSFSMVSSKFTWYRKGILEDPNNPFFRVVRFVLTFISTSWRHPWDPVPRIVSRRMSAMENTTPLVTTVTKPATNPRDTDTTPRVNIQEFCEEYYEDILPIIMDKVRQDRRKDVHTRLDFGEGPRERAREDSHHSSARARTTKPERVRVQDRLRYDNRRVLDHLGHRRQSAFDRLSETYSPSTTKSHPQEADFRDTLRGKNITHGLNTSREDHLKNRERFRSIRESYDDSFSHSCRDGNHSRHRKRRRDNESPLSSVSRSDSSDGGYRRTRMPNNVKTYDGTGDPKDHVKVLNAAAHVERWAMPTWCHMFNSTLIVAAIVWFDELPPESIDSYKDLKAAFLAYFMQQKKYVKDPVKIHNIKQRDGEIIKDFMEHFKVETRRMKGTPECLRISGFMHGVNNPELKKRLNEHPPPMVTPVEKRTSNKFCDFHNNKGHNTDECMQLKKQIEELVRAGKLLHLIKEIKQGRDQSKTGKKETAVKDKLAAIYMVQLWQRTVRQKVTQSFERVKEIVFPPLRPSQMVPTTTSLTGFSGETIWLLGQLRLLVIIGDATHSTRAWMNFMIVKSLSPYNSIIERPGLRAIQAVSSIVHGMLKFPIEGGIVTIRNTILIPNKCTLVITSSMVPNKERIRPANFKVALHPDFPDQEVAIGGTLSDKGRTELCSILKKNLNIFAWKPSNMTGVSRSVAEQRLNILEGYLPVRQNKRGQAPERAKAIQAEVQKLVEARIMREVYYYDWLSNPVMVKKHDGSWRMCVDFTDLNKAYTVAEPDEEKTTFHTWQWVYCYTKMPFGLKNAGATYQRLMDNAFEGQISQNIEVYADDLVVKSYTEAEMTRDIEETFRTLRKVNMKLNPKKCSFGLEEGVFLGYVVTPEGIKPCPDKTAVVLQLPSPRIIKECGPDDQKRNDPNANLLYKPRVTGSGTKLLSDGKLVLSLVFAAKRLRRYLQAHPITVITDQPIKQVMSRPDVAGWLQKWSIMLGEHNTTYRPRTLVKGQILADFLIAMPGEDPQAAPAAETQKESWKLFTDGSSCVDGSGARLILTSLEGVEFTYALRFQFTASNNEAEYEALIAGMRIAAGEKAPPQGPTIRVNGGDPLQTVVPYAMVKMRRTAPGGPLTPIMAPLPFYKWGIDIAGPFPEGPRKVKFLIVAMDYFTKWIEAKAMATITGGQIGMPTYRTAAVDVVRNGEELRLNLDLLEEHREHAVICEAKAKSRMTKYYNARVRDVTFKPSGFVYCSNDASHAVAGGKLGPKWEGPYEVTEALGNGAYKLRSMDGTILPRTWNIANLKRCYL</sequence>
<comment type="caution">
    <text evidence="4">The sequence shown here is derived from an EMBL/GenBank/DDBJ whole genome shotgun (WGS) entry which is preliminary data.</text>
</comment>
<reference evidence="4" key="1">
    <citation type="journal article" date="2019" name="Sci. Rep.">
        <title>Draft genome of Tanacetum cinerariifolium, the natural source of mosquito coil.</title>
        <authorList>
            <person name="Yamashiro T."/>
            <person name="Shiraishi A."/>
            <person name="Satake H."/>
            <person name="Nakayama K."/>
        </authorList>
    </citation>
    <scope>NUCLEOTIDE SEQUENCE</scope>
</reference>
<feature type="region of interest" description="Disordered" evidence="1">
    <location>
        <begin position="365"/>
        <end position="422"/>
    </location>
</feature>
<feature type="region of interest" description="Disordered" evidence="1">
    <location>
        <begin position="308"/>
        <end position="353"/>
    </location>
</feature>